<dbReference type="PANTHER" id="PTHR30290">
    <property type="entry name" value="PERIPLASMIC BINDING COMPONENT OF ABC TRANSPORTER"/>
    <property type="match status" value="1"/>
</dbReference>
<dbReference type="EMBL" id="AABF01000003">
    <property type="protein sequence ID" value="EAA25158.1"/>
    <property type="molecule type" value="Genomic_DNA"/>
</dbReference>
<keyword evidence="2" id="KW-0813">Transport</keyword>
<dbReference type="Gene3D" id="3.10.105.10">
    <property type="entry name" value="Dipeptide-binding Protein, Domain 3"/>
    <property type="match status" value="1"/>
</dbReference>
<dbReference type="InterPro" id="IPR039424">
    <property type="entry name" value="SBP_5"/>
</dbReference>
<reference evidence="5 6" key="1">
    <citation type="journal article" date="2003" name="Genome Res.">
        <title>Genome analysis of F. nucleatum sub spp vincentii and its comparison with the genome of F. nucleatum ATCC 25586.</title>
        <authorList>
            <person name="Kapatral V."/>
            <person name="Ivanova N."/>
            <person name="Anderson I."/>
            <person name="Reznik G."/>
            <person name="Bhattacharyya A."/>
            <person name="Gardner W.L."/>
            <person name="Mikhailova N."/>
            <person name="Lapidus A."/>
            <person name="Larsen N."/>
            <person name="D'Souza M."/>
            <person name="Walunas T."/>
            <person name="Haselkorn R."/>
            <person name="Overbeek R."/>
            <person name="Kyrpides N."/>
        </authorList>
    </citation>
    <scope>NUCLEOTIDE SEQUENCE [LARGE SCALE GENOMIC DNA]</scope>
    <source>
        <strain evidence="5 6">ATCC 49256</strain>
    </source>
</reference>
<dbReference type="GO" id="GO:1904680">
    <property type="term" value="F:peptide transmembrane transporter activity"/>
    <property type="evidence" value="ECO:0007669"/>
    <property type="project" value="TreeGrafter"/>
</dbReference>
<evidence type="ECO:0000256" key="3">
    <source>
        <dbReference type="ARBA" id="ARBA00022729"/>
    </source>
</evidence>
<gene>
    <name evidence="5" type="ORF">FNV2130</name>
</gene>
<dbReference type="PANTHER" id="PTHR30290:SF9">
    <property type="entry name" value="OLIGOPEPTIDE-BINDING PROTEIN APPA"/>
    <property type="match status" value="1"/>
</dbReference>
<dbReference type="AlphaFoldDB" id="Q7P8A0"/>
<protein>
    <submittedName>
        <fullName evidence="5">Dipeptide-binding protein</fullName>
    </submittedName>
</protein>
<dbReference type="Proteomes" id="UP000006454">
    <property type="component" value="Unassembled WGS sequence"/>
</dbReference>
<feature type="domain" description="Solute-binding protein family 5" evidence="4">
    <location>
        <begin position="2"/>
        <end position="120"/>
    </location>
</feature>
<dbReference type="Gene3D" id="3.40.190.10">
    <property type="entry name" value="Periplasmic binding protein-like II"/>
    <property type="match status" value="1"/>
</dbReference>
<organism evidence="5 6">
    <name type="scientific">Fusobacterium vincentii ATCC 49256</name>
    <dbReference type="NCBI Taxonomy" id="209882"/>
    <lineage>
        <taxon>Bacteria</taxon>
        <taxon>Fusobacteriati</taxon>
        <taxon>Fusobacteriota</taxon>
        <taxon>Fusobacteriia</taxon>
        <taxon>Fusobacteriales</taxon>
        <taxon>Fusobacteriaceae</taxon>
        <taxon>Fusobacterium</taxon>
    </lineage>
</organism>
<evidence type="ECO:0000259" key="4">
    <source>
        <dbReference type="Pfam" id="PF00496"/>
    </source>
</evidence>
<evidence type="ECO:0000256" key="1">
    <source>
        <dbReference type="ARBA" id="ARBA00005695"/>
    </source>
</evidence>
<dbReference type="GO" id="GO:0015833">
    <property type="term" value="P:peptide transport"/>
    <property type="evidence" value="ECO:0007669"/>
    <property type="project" value="TreeGrafter"/>
</dbReference>
<evidence type="ECO:0000313" key="5">
    <source>
        <dbReference type="EMBL" id="EAA25158.1"/>
    </source>
</evidence>
<evidence type="ECO:0000313" key="6">
    <source>
        <dbReference type="Proteomes" id="UP000006454"/>
    </source>
</evidence>
<dbReference type="InterPro" id="IPR000914">
    <property type="entry name" value="SBP_5_dom"/>
</dbReference>
<keyword evidence="3" id="KW-0732">Signal</keyword>
<evidence type="ECO:0000256" key="2">
    <source>
        <dbReference type="ARBA" id="ARBA00022448"/>
    </source>
</evidence>
<sequence>MGAEEAATSIIGPNIWGYYDVEKYTQDIEKAKALLAEAGYPNGFKAKIWVNDNPVRRDTAVILQDQLKQIGIDLVIETVEWGAFLDGTARGDHEMYLLGWGTVTRDPDYGMFELVSSSTMGAAGNRSFYSNPEVDKLLEAGKTELDPEKRKDIYKQIQEIIRRDIPMYMIVYPLQNVVTKKDVKNFKLDAAQAHKLYGVSIEE</sequence>
<comment type="caution">
    <text evidence="5">The sequence shown here is derived from an EMBL/GenBank/DDBJ whole genome shotgun (WGS) entry which is preliminary data.</text>
</comment>
<accession>Q7P8A0</accession>
<dbReference type="SUPFAM" id="SSF53850">
    <property type="entry name" value="Periplasmic binding protein-like II"/>
    <property type="match status" value="1"/>
</dbReference>
<dbReference type="Pfam" id="PF00496">
    <property type="entry name" value="SBP_bac_5"/>
    <property type="match status" value="1"/>
</dbReference>
<proteinExistence type="inferred from homology"/>
<comment type="similarity">
    <text evidence="1">Belongs to the bacterial solute-binding protein 5 family.</text>
</comment>
<name>Q7P8A0_FUSVC</name>